<dbReference type="PANTHER" id="PTHR33728">
    <property type="entry name" value="CTTNBP 2 AMINO-TERMINAL-LIKE PROTEIN"/>
    <property type="match status" value="1"/>
</dbReference>
<dbReference type="AlphaFoldDB" id="A0A176W891"/>
<reference evidence="3" key="1">
    <citation type="submission" date="2016-03" db="EMBL/GenBank/DDBJ databases">
        <title>Mechanisms controlling the formation of the plant cell surface in tip-growing cells are functionally conserved among land plants.</title>
        <authorList>
            <person name="Honkanen S."/>
            <person name="Jones V.A."/>
            <person name="Morieri G."/>
            <person name="Champion C."/>
            <person name="Hetherington A.J."/>
            <person name="Kelly S."/>
            <person name="Saint-Marcoux D."/>
            <person name="Proust H."/>
            <person name="Prescott H."/>
            <person name="Dolan L."/>
        </authorList>
    </citation>
    <scope>NUCLEOTIDE SEQUENCE [LARGE SCALE GENOMIC DNA]</scope>
    <source>
        <tissue evidence="3">Whole gametophyte</tissue>
    </source>
</reference>
<evidence type="ECO:0000256" key="2">
    <source>
        <dbReference type="SAM" id="Phobius"/>
    </source>
</evidence>
<keyword evidence="2" id="KW-0472">Membrane</keyword>
<dbReference type="PANTHER" id="PTHR33728:SF21">
    <property type="entry name" value="TRANSMEMBRANE PROTEIN"/>
    <property type="match status" value="1"/>
</dbReference>
<keyword evidence="2" id="KW-1133">Transmembrane helix</keyword>
<feature type="compositionally biased region" description="Basic and acidic residues" evidence="1">
    <location>
        <begin position="134"/>
        <end position="161"/>
    </location>
</feature>
<comment type="caution">
    <text evidence="3">The sequence shown here is derived from an EMBL/GenBank/DDBJ whole genome shotgun (WGS) entry which is preliminary data.</text>
</comment>
<evidence type="ECO:0000256" key="1">
    <source>
        <dbReference type="SAM" id="MobiDB-lite"/>
    </source>
</evidence>
<feature type="region of interest" description="Disordered" evidence="1">
    <location>
        <begin position="129"/>
        <end position="228"/>
    </location>
</feature>
<proteinExistence type="predicted"/>
<evidence type="ECO:0008006" key="5">
    <source>
        <dbReference type="Google" id="ProtNLM"/>
    </source>
</evidence>
<feature type="compositionally biased region" description="Acidic residues" evidence="1">
    <location>
        <begin position="201"/>
        <end position="213"/>
    </location>
</feature>
<dbReference type="EMBL" id="LVLJ01001702">
    <property type="protein sequence ID" value="OAE28682.1"/>
    <property type="molecule type" value="Genomic_DNA"/>
</dbReference>
<protein>
    <recommendedName>
        <fullName evidence="5">Transmembrane protein</fullName>
    </recommendedName>
</protein>
<evidence type="ECO:0000313" key="4">
    <source>
        <dbReference type="Proteomes" id="UP000077202"/>
    </source>
</evidence>
<organism evidence="3 4">
    <name type="scientific">Marchantia polymorpha subsp. ruderalis</name>
    <dbReference type="NCBI Taxonomy" id="1480154"/>
    <lineage>
        <taxon>Eukaryota</taxon>
        <taxon>Viridiplantae</taxon>
        <taxon>Streptophyta</taxon>
        <taxon>Embryophyta</taxon>
        <taxon>Marchantiophyta</taxon>
        <taxon>Marchantiopsida</taxon>
        <taxon>Marchantiidae</taxon>
        <taxon>Marchantiales</taxon>
        <taxon>Marchantiaceae</taxon>
        <taxon>Marchantia</taxon>
    </lineage>
</organism>
<feature type="transmembrane region" description="Helical" evidence="2">
    <location>
        <begin position="35"/>
        <end position="56"/>
    </location>
</feature>
<name>A0A176W891_MARPO</name>
<keyword evidence="4" id="KW-1185">Reference proteome</keyword>
<gene>
    <name evidence="3" type="ORF">AXG93_312s1110</name>
</gene>
<sequence length="228" mass="25114">MRRYLESAMGVPVPTPSGQQAMPPIHYHGNQTLNAVSFGFIATAVLFAMFLVMAIFERILRPHRLARASARDEEPAESIPETSVDAEKPEIYAFSSYSNAVSVLMPGHDYPTYFARPIPMPCSRERAVWPSHHGSIDESSRSSDSDSSEKEIVTDLGRGQEEASNSASRPSKEVLQAGVVVVKEKGESSSPASPEKSYIQDVEDVEKAEDETIADPGRIEVRQEAYRN</sequence>
<dbReference type="Proteomes" id="UP000077202">
    <property type="component" value="Unassembled WGS sequence"/>
</dbReference>
<accession>A0A176W891</accession>
<feature type="compositionally biased region" description="Basic and acidic residues" evidence="1">
    <location>
        <begin position="217"/>
        <end position="228"/>
    </location>
</feature>
<evidence type="ECO:0000313" key="3">
    <source>
        <dbReference type="EMBL" id="OAE28682.1"/>
    </source>
</evidence>
<keyword evidence="2" id="KW-0812">Transmembrane</keyword>